<evidence type="ECO:0000313" key="3">
    <source>
        <dbReference type="EMBL" id="KAF3445739.1"/>
    </source>
</evidence>
<dbReference type="InterPro" id="IPR002885">
    <property type="entry name" value="PPR_rpt"/>
</dbReference>
<dbReference type="FunFam" id="1.25.40.10:FF:000344">
    <property type="entry name" value="Pentatricopeptide repeat-containing protein"/>
    <property type="match status" value="1"/>
</dbReference>
<feature type="repeat" description="PPR" evidence="2">
    <location>
        <begin position="263"/>
        <end position="297"/>
    </location>
</feature>
<dbReference type="Pfam" id="PF01535">
    <property type="entry name" value="PPR"/>
    <property type="match status" value="6"/>
</dbReference>
<evidence type="ECO:0000313" key="4">
    <source>
        <dbReference type="Proteomes" id="UP000796880"/>
    </source>
</evidence>
<dbReference type="EMBL" id="VOIH02000005">
    <property type="protein sequence ID" value="KAF3445739.1"/>
    <property type="molecule type" value="Genomic_DNA"/>
</dbReference>
<dbReference type="GO" id="GO:0009451">
    <property type="term" value="P:RNA modification"/>
    <property type="evidence" value="ECO:0007669"/>
    <property type="project" value="InterPro"/>
</dbReference>
<dbReference type="PANTHER" id="PTHR47926:SF347">
    <property type="entry name" value="PENTATRICOPEPTIDE REPEAT-CONTAINING PROTEIN"/>
    <property type="match status" value="1"/>
</dbReference>
<reference evidence="3" key="1">
    <citation type="submission" date="2020-03" db="EMBL/GenBank/DDBJ databases">
        <title>A high-quality chromosome-level genome assembly of a woody plant with both climbing and erect habits, Rhamnella rubrinervis.</title>
        <authorList>
            <person name="Lu Z."/>
            <person name="Yang Y."/>
            <person name="Zhu X."/>
            <person name="Sun Y."/>
        </authorList>
    </citation>
    <scope>NUCLEOTIDE SEQUENCE</scope>
    <source>
        <strain evidence="3">BYM</strain>
        <tissue evidence="3">Leaf</tissue>
    </source>
</reference>
<dbReference type="Pfam" id="PF13812">
    <property type="entry name" value="PPR_3"/>
    <property type="match status" value="1"/>
</dbReference>
<keyword evidence="4" id="KW-1185">Reference proteome</keyword>
<proteinExistence type="predicted"/>
<gene>
    <name evidence="3" type="ORF">FNV43_RR10916</name>
</gene>
<name>A0A8K0H543_9ROSA</name>
<dbReference type="PANTHER" id="PTHR47926">
    <property type="entry name" value="PENTATRICOPEPTIDE REPEAT-CONTAINING PROTEIN"/>
    <property type="match status" value="1"/>
</dbReference>
<dbReference type="FunFam" id="1.25.40.10:FF:000436">
    <property type="entry name" value="Pentatricopeptide repeat-containing protein At5g39350 family"/>
    <property type="match status" value="1"/>
</dbReference>
<dbReference type="OrthoDB" id="185373at2759"/>
<comment type="caution">
    <text evidence="3">The sequence shown here is derived from an EMBL/GenBank/DDBJ whole genome shotgun (WGS) entry which is preliminary data.</text>
</comment>
<accession>A0A8K0H543</accession>
<dbReference type="Pfam" id="PF13041">
    <property type="entry name" value="PPR_2"/>
    <property type="match status" value="2"/>
</dbReference>
<feature type="repeat" description="PPR" evidence="2">
    <location>
        <begin position="228"/>
        <end position="262"/>
    </location>
</feature>
<dbReference type="InterPro" id="IPR011990">
    <property type="entry name" value="TPR-like_helical_dom_sf"/>
</dbReference>
<feature type="repeat" description="PPR" evidence="2">
    <location>
        <begin position="552"/>
        <end position="586"/>
    </location>
</feature>
<evidence type="ECO:0008006" key="5">
    <source>
        <dbReference type="Google" id="ProtNLM"/>
    </source>
</evidence>
<dbReference type="Gene3D" id="1.25.40.10">
    <property type="entry name" value="Tetratricopeptide repeat domain"/>
    <property type="match status" value="3"/>
</dbReference>
<evidence type="ECO:0000256" key="1">
    <source>
        <dbReference type="ARBA" id="ARBA00022737"/>
    </source>
</evidence>
<organism evidence="3 4">
    <name type="scientific">Rhamnella rubrinervis</name>
    <dbReference type="NCBI Taxonomy" id="2594499"/>
    <lineage>
        <taxon>Eukaryota</taxon>
        <taxon>Viridiplantae</taxon>
        <taxon>Streptophyta</taxon>
        <taxon>Embryophyta</taxon>
        <taxon>Tracheophyta</taxon>
        <taxon>Spermatophyta</taxon>
        <taxon>Magnoliopsida</taxon>
        <taxon>eudicotyledons</taxon>
        <taxon>Gunneridae</taxon>
        <taxon>Pentapetalae</taxon>
        <taxon>rosids</taxon>
        <taxon>fabids</taxon>
        <taxon>Rosales</taxon>
        <taxon>Rhamnaceae</taxon>
        <taxon>rhamnoid group</taxon>
        <taxon>Rhamneae</taxon>
        <taxon>Rhamnella</taxon>
    </lineage>
</organism>
<keyword evidence="1" id="KW-0677">Repeat</keyword>
<evidence type="ECO:0000256" key="2">
    <source>
        <dbReference type="PROSITE-ProRule" id="PRU00708"/>
    </source>
</evidence>
<sequence length="671" mass="74561">MATLHGALLPSNPLLSDASPSHEPNNFCSSKFKFRASTATISSVTDTSVSNQTNPQARFPFIVKKTRNLGNNRRRAETTTGTAQYLSLLNSDNSTGIAQYLSLLDANCVRDFRQVHALAVKLSALETDIMYSALISAYCRLQQWEDLFLLFALMVDEGVLPDKYLVPTVLKACSAMQMTRSGKMIHGYVIRKGLDSDVFVGNALIDMYANCGDLRLSRSVFDAMREKDVVTWTALVSAYMDEGLLDEASEVFHSMVLNGVKPDLISWNALVAGSARNGEIDLALQYMEDMQEKGLKPRVNTWNGIISGCAQNNYFGDALDAFYNMLWYPVDPNFVTIASILPACAGLRNLNLGMTIHGYSLKRQLCGNIHVEGSLIDMYSKCGSNDDAEKVFVEVEHKNTAMWNEMIAVYVNEGKMEKALKFLRLMQTNGSKPDVISYNTILSGLARNGQKKEVYELLSEMVQVDLKPNVVSFNVTISGFQQSGLTYEAMKLFQTMQSPSSDVLSKEEIHGYALRNGFELNVHVSSALIDIYSKCQDIDTAVKVFRRTEGRNTICWNALIAGHVNNMQPECALEVFFEMLLEGLEPNSSTFTVLLLACGEMAALRTGRELHGYVLKCQFDDSNNTIASALIRMYVKCGSILDAKSVFNSEYKDDHGMTQNAIALFEQMELP</sequence>
<feature type="repeat" description="PPR" evidence="2">
    <location>
        <begin position="127"/>
        <end position="161"/>
    </location>
</feature>
<dbReference type="Proteomes" id="UP000796880">
    <property type="component" value="Unassembled WGS sequence"/>
</dbReference>
<dbReference type="GO" id="GO:0003723">
    <property type="term" value="F:RNA binding"/>
    <property type="evidence" value="ECO:0007669"/>
    <property type="project" value="InterPro"/>
</dbReference>
<dbReference type="InterPro" id="IPR046960">
    <property type="entry name" value="PPR_At4g14850-like_plant"/>
</dbReference>
<feature type="repeat" description="PPR" evidence="2">
    <location>
        <begin position="399"/>
        <end position="433"/>
    </location>
</feature>
<dbReference type="PROSITE" id="PS51375">
    <property type="entry name" value="PPR"/>
    <property type="match status" value="6"/>
</dbReference>
<feature type="repeat" description="PPR" evidence="2">
    <location>
        <begin position="434"/>
        <end position="468"/>
    </location>
</feature>
<dbReference type="NCBIfam" id="TIGR00756">
    <property type="entry name" value="PPR"/>
    <property type="match status" value="7"/>
</dbReference>
<dbReference type="AlphaFoldDB" id="A0A8K0H543"/>
<protein>
    <recommendedName>
        <fullName evidence="5">Pentatricopeptide repeat-containing protein</fullName>
    </recommendedName>
</protein>